<evidence type="ECO:0000256" key="4">
    <source>
        <dbReference type="ARBA" id="ARBA00022764"/>
    </source>
</evidence>
<evidence type="ECO:0000256" key="2">
    <source>
        <dbReference type="ARBA" id="ARBA00005791"/>
    </source>
</evidence>
<keyword evidence="5 7" id="KW-1015">Disulfide bond</keyword>
<dbReference type="PANTHER" id="PTHR35891:SF2">
    <property type="entry name" value="THIOL:DISULFIDE INTERCHANGE PROTEIN DSBA"/>
    <property type="match status" value="1"/>
</dbReference>
<feature type="chain" id="PRO_5046349467" description="Thiol:disulfide interchange protein" evidence="8">
    <location>
        <begin position="21"/>
        <end position="212"/>
    </location>
</feature>
<dbReference type="PIRSF" id="PIRSF001488">
    <property type="entry name" value="Tdi_protein"/>
    <property type="match status" value="1"/>
</dbReference>
<name>A0ABT1QYK3_9GAMM</name>
<dbReference type="CDD" id="cd03019">
    <property type="entry name" value="DsbA_DsbA"/>
    <property type="match status" value="1"/>
</dbReference>
<keyword evidence="11" id="KW-1185">Reference proteome</keyword>
<dbReference type="Proteomes" id="UP001165498">
    <property type="component" value="Unassembled WGS sequence"/>
</dbReference>
<comment type="similarity">
    <text evidence="2">Belongs to the thioredoxin family. DsbA subfamily.</text>
</comment>
<evidence type="ECO:0000256" key="3">
    <source>
        <dbReference type="ARBA" id="ARBA00022729"/>
    </source>
</evidence>
<dbReference type="PANTHER" id="PTHR35891">
    <property type="entry name" value="THIOL:DISULFIDE INTERCHANGE PROTEIN DSBA"/>
    <property type="match status" value="1"/>
</dbReference>
<dbReference type="EMBL" id="JANFQO010000029">
    <property type="protein sequence ID" value="MCQ4167361.1"/>
    <property type="molecule type" value="Genomic_DNA"/>
</dbReference>
<comment type="caution">
    <text evidence="10">The sequence shown here is derived from an EMBL/GenBank/DDBJ whole genome shotgun (WGS) entry which is preliminary data.</text>
</comment>
<evidence type="ECO:0000313" key="10">
    <source>
        <dbReference type="EMBL" id="MCQ4167361.1"/>
    </source>
</evidence>
<feature type="domain" description="Thioredoxin" evidence="9">
    <location>
        <begin position="19"/>
        <end position="160"/>
    </location>
</feature>
<dbReference type="InterPro" id="IPR050824">
    <property type="entry name" value="Thiol_disulfide_DsbA"/>
</dbReference>
<evidence type="ECO:0000256" key="8">
    <source>
        <dbReference type="SAM" id="SignalP"/>
    </source>
</evidence>
<keyword evidence="3 8" id="KW-0732">Signal</keyword>
<keyword evidence="4 7" id="KW-0574">Periplasm</keyword>
<evidence type="ECO:0000256" key="7">
    <source>
        <dbReference type="PIRNR" id="PIRNR001488"/>
    </source>
</evidence>
<comment type="subcellular location">
    <subcellularLocation>
        <location evidence="1 7">Periplasm</location>
    </subcellularLocation>
</comment>
<dbReference type="Gene3D" id="3.40.30.10">
    <property type="entry name" value="Glutaredoxin"/>
    <property type="match status" value="1"/>
</dbReference>
<protein>
    <recommendedName>
        <fullName evidence="7">Thiol:disulfide interchange protein</fullName>
    </recommendedName>
</protein>
<dbReference type="InterPro" id="IPR023205">
    <property type="entry name" value="DsbA/DsbL"/>
</dbReference>
<accession>A0ABT1QYK3</accession>
<dbReference type="InterPro" id="IPR013766">
    <property type="entry name" value="Thioredoxin_domain"/>
</dbReference>
<gene>
    <name evidence="10" type="ORF">NM961_21815</name>
</gene>
<evidence type="ECO:0000256" key="5">
    <source>
        <dbReference type="ARBA" id="ARBA00023157"/>
    </source>
</evidence>
<reference evidence="10" key="1">
    <citation type="submission" date="2022-07" db="EMBL/GenBank/DDBJ databases">
        <title>Tahibacter sp., a new gammaproteobacterium isolated from the silt sample collected at pig farm.</title>
        <authorList>
            <person name="Chen H."/>
        </authorList>
    </citation>
    <scope>NUCLEOTIDE SEQUENCE</scope>
    <source>
        <strain evidence="10">P2K</strain>
    </source>
</reference>
<evidence type="ECO:0000259" key="9">
    <source>
        <dbReference type="PROSITE" id="PS51352"/>
    </source>
</evidence>
<evidence type="ECO:0000313" key="11">
    <source>
        <dbReference type="Proteomes" id="UP001165498"/>
    </source>
</evidence>
<dbReference type="PROSITE" id="PS51352">
    <property type="entry name" value="THIOREDOXIN_2"/>
    <property type="match status" value="1"/>
</dbReference>
<dbReference type="RefSeq" id="WP_255916548.1">
    <property type="nucleotide sequence ID" value="NZ_JANFQO010000029.1"/>
</dbReference>
<evidence type="ECO:0000256" key="6">
    <source>
        <dbReference type="ARBA" id="ARBA00023284"/>
    </source>
</evidence>
<dbReference type="InterPro" id="IPR001853">
    <property type="entry name" value="DSBA-like_thioredoxin_dom"/>
</dbReference>
<evidence type="ECO:0000256" key="1">
    <source>
        <dbReference type="ARBA" id="ARBA00004418"/>
    </source>
</evidence>
<dbReference type="Pfam" id="PF01323">
    <property type="entry name" value="DSBA"/>
    <property type="match status" value="1"/>
</dbReference>
<dbReference type="SUPFAM" id="SSF52833">
    <property type="entry name" value="Thioredoxin-like"/>
    <property type="match status" value="1"/>
</dbReference>
<proteinExistence type="inferred from homology"/>
<dbReference type="InterPro" id="IPR036249">
    <property type="entry name" value="Thioredoxin-like_sf"/>
</dbReference>
<feature type="signal peptide" evidence="8">
    <location>
        <begin position="1"/>
        <end position="20"/>
    </location>
</feature>
<organism evidence="10 11">
    <name type="scientific">Tahibacter harae</name>
    <dbReference type="NCBI Taxonomy" id="2963937"/>
    <lineage>
        <taxon>Bacteria</taxon>
        <taxon>Pseudomonadati</taxon>
        <taxon>Pseudomonadota</taxon>
        <taxon>Gammaproteobacteria</taxon>
        <taxon>Lysobacterales</taxon>
        <taxon>Rhodanobacteraceae</taxon>
        <taxon>Tahibacter</taxon>
    </lineage>
</organism>
<keyword evidence="6" id="KW-0676">Redox-active center</keyword>
<dbReference type="PROSITE" id="PS51257">
    <property type="entry name" value="PROKAR_LIPOPROTEIN"/>
    <property type="match status" value="1"/>
</dbReference>
<sequence>MLKRLLFLLAGLLAVSACGAADDKAAAVTKTDWKEGEHYFVLEKPQPPAAGKSEIVEVFSYACPHCAHFQPYMDQLKTSVPKSVQVSYMPVVFNPSWEPLARAFYAAQALGVLDKTHQPLFDALHRDHKPLRTLEDLAGFYAGYGVTPESFLSTAKSFVVEGNLAQGRERAMAFEIQSTPTLIVNGKYRLDAASAGGQAEAIALAQWLVNKK</sequence>